<organism evidence="6 7">
    <name type="scientific">Loxostege sticticalis</name>
    <name type="common">Beet webworm moth</name>
    <dbReference type="NCBI Taxonomy" id="481309"/>
    <lineage>
        <taxon>Eukaryota</taxon>
        <taxon>Metazoa</taxon>
        <taxon>Ecdysozoa</taxon>
        <taxon>Arthropoda</taxon>
        <taxon>Hexapoda</taxon>
        <taxon>Insecta</taxon>
        <taxon>Pterygota</taxon>
        <taxon>Neoptera</taxon>
        <taxon>Endopterygota</taxon>
        <taxon>Lepidoptera</taxon>
        <taxon>Glossata</taxon>
        <taxon>Ditrysia</taxon>
        <taxon>Pyraloidea</taxon>
        <taxon>Crambidae</taxon>
        <taxon>Pyraustinae</taxon>
        <taxon>Loxostege</taxon>
    </lineage>
</organism>
<feature type="region of interest" description="Disordered" evidence="4">
    <location>
        <begin position="100"/>
        <end position="123"/>
    </location>
</feature>
<evidence type="ECO:0000256" key="1">
    <source>
        <dbReference type="ARBA" id="ARBA00022460"/>
    </source>
</evidence>
<dbReference type="InterPro" id="IPR050468">
    <property type="entry name" value="Cuticle_Struct_Prot"/>
</dbReference>
<feature type="compositionally biased region" description="Polar residues" evidence="4">
    <location>
        <begin position="573"/>
        <end position="617"/>
    </location>
</feature>
<dbReference type="PROSITE" id="PS51155">
    <property type="entry name" value="CHIT_BIND_RR_2"/>
    <property type="match status" value="1"/>
</dbReference>
<evidence type="ECO:0000256" key="5">
    <source>
        <dbReference type="SAM" id="SignalP"/>
    </source>
</evidence>
<dbReference type="Proteomes" id="UP001549921">
    <property type="component" value="Unassembled WGS sequence"/>
</dbReference>
<feature type="region of interest" description="Disordered" evidence="4">
    <location>
        <begin position="517"/>
        <end position="617"/>
    </location>
</feature>
<name>A0ABD0SQ24_LOXSC</name>
<reference evidence="6 7" key="1">
    <citation type="submission" date="2024-06" db="EMBL/GenBank/DDBJ databases">
        <title>A chromosome-level genome assembly of beet webworm, Loxostege sticticalis.</title>
        <authorList>
            <person name="Zhang Y."/>
        </authorList>
    </citation>
    <scope>NUCLEOTIDE SEQUENCE [LARGE SCALE GENOMIC DNA]</scope>
    <source>
        <strain evidence="6">AQ028</strain>
        <tissue evidence="6">Male pupae</tissue>
    </source>
</reference>
<feature type="compositionally biased region" description="Low complexity" evidence="4">
    <location>
        <begin position="526"/>
        <end position="572"/>
    </location>
</feature>
<feature type="region of interest" description="Disordered" evidence="4">
    <location>
        <begin position="862"/>
        <end position="885"/>
    </location>
</feature>
<dbReference type="PANTHER" id="PTHR10380:SF173">
    <property type="entry name" value="CUTICULAR PROTEIN 47EF, ISOFORM C-RELATED"/>
    <property type="match status" value="1"/>
</dbReference>
<feature type="chain" id="PRO_5044762030" evidence="5">
    <location>
        <begin position="20"/>
        <end position="969"/>
    </location>
</feature>
<keyword evidence="2 5" id="KW-0732">Signal</keyword>
<feature type="signal peptide" evidence="5">
    <location>
        <begin position="1"/>
        <end position="19"/>
    </location>
</feature>
<evidence type="ECO:0000313" key="7">
    <source>
        <dbReference type="Proteomes" id="UP001549921"/>
    </source>
</evidence>
<keyword evidence="1 3" id="KW-0193">Cuticle</keyword>
<accession>A0ABD0SQ24</accession>
<sequence length="969" mass="110439">MKLILLTALVLKHVGDITADDHYRFPPQFQKPNSGVFASDSSIYLPPESHTPVPYFPMKNSNNLPFPYLPPTGTKAPPIYPSPFPVILSSTLVPIFDEDDDKEHDERNKLRISSTPPSMPQIKRNFTENNQQIQQSQQAQRREMRQAPKMPNYHNHIDRIDMRLPVRDFPSGPSTPNPINQTPRNMIISVDTHRNDRGIDQIRAQSAQNPHYIPVPGFTLSSTTEPAIPILRLSNEMDLDGSFSYEALGADQTHYVQHSHMENMGTEKEEQVVEGSYSYVGDNGQTYTVHYIADSNGFRASGDHLPVAPPIPEIIQRAVQYNLAEEAKKPPHLRAWQVDEKEYDNSIEKSNNYNNFAPPPPRNLFTGRTPEAFSYNFGQGSNDNNLAASASSQVPIKTNSDFNIDQSRKSNGPISPQITFVASQGAHQPSMNNAQQQQGISRVFSNEKAMPQLINYDAGMKEAEQEANKGLWRWQYGLNSNNANQTPEKNTISRSFGEDDIMINFNEMTPEQYTKMLQSQLEPNSKDNSASSQFSSNKQNQNTQNKYDSTNSMNQYQNNNENNYYSANNNYQPTGSTEASSTFSYSTSFPESSFTKESSTVPHTTSNNFNHNNYVSPKPSMTYSNDYNDNSENIYESRRIKALHVETTTKPSYNLNSIPVSNQEQRISYNNIWSNARDLQQHLQNEPKTITQVLPFYNTFAVPNNNEAFDNKSEFQPIKPIEEHRETTTTTTTTTTAAPLESTTEDLFKTNIFLKSLITPKKPEKKNVNQIAEEPKKAVHTKMVAETKADKIPKFIQYQPKPHNELKSLKNKKPLDLSDMINYINMKNYFESSKMTPKRNTFSYNNNHDNRNELRYLPVHEQSDEQDEEYNVPQPKNSLRSLSSQEQDEFRGLAQLRNNLHSLNQNEELRGMIKNYKVLQRNNHARHSDLSYQNRKELISPSIKTQQAGLPPLGRAGPSMKTYLPPTYL</sequence>
<feature type="region of interest" description="Disordered" evidence="4">
    <location>
        <begin position="349"/>
        <end position="378"/>
    </location>
</feature>
<dbReference type="EMBL" id="JBEDNZ010000018">
    <property type="protein sequence ID" value="KAL0821114.1"/>
    <property type="molecule type" value="Genomic_DNA"/>
</dbReference>
<feature type="region of interest" description="Disordered" evidence="4">
    <location>
        <begin position="946"/>
        <end position="969"/>
    </location>
</feature>
<dbReference type="Pfam" id="PF00379">
    <property type="entry name" value="Chitin_bind_4"/>
    <property type="match status" value="1"/>
</dbReference>
<dbReference type="InterPro" id="IPR000618">
    <property type="entry name" value="Insect_cuticle"/>
</dbReference>
<gene>
    <name evidence="6" type="ORF">ABMA28_005736</name>
</gene>
<dbReference type="PROSITE" id="PS00233">
    <property type="entry name" value="CHIT_BIND_RR_1"/>
    <property type="match status" value="1"/>
</dbReference>
<protein>
    <submittedName>
        <fullName evidence="6">Uncharacterized protein</fullName>
    </submittedName>
</protein>
<dbReference type="GO" id="GO:0042302">
    <property type="term" value="F:structural constituent of cuticle"/>
    <property type="evidence" value="ECO:0007669"/>
    <property type="project" value="UniProtKB-UniRule"/>
</dbReference>
<dbReference type="InterPro" id="IPR031311">
    <property type="entry name" value="CHIT_BIND_RR_consensus"/>
</dbReference>
<feature type="compositionally biased region" description="Polar residues" evidence="4">
    <location>
        <begin position="874"/>
        <end position="885"/>
    </location>
</feature>
<evidence type="ECO:0000313" key="6">
    <source>
        <dbReference type="EMBL" id="KAL0821114.1"/>
    </source>
</evidence>
<evidence type="ECO:0000256" key="2">
    <source>
        <dbReference type="ARBA" id="ARBA00022729"/>
    </source>
</evidence>
<comment type="caution">
    <text evidence="6">The sequence shown here is derived from an EMBL/GenBank/DDBJ whole genome shotgun (WGS) entry which is preliminary data.</text>
</comment>
<dbReference type="PANTHER" id="PTHR10380">
    <property type="entry name" value="CUTICLE PROTEIN"/>
    <property type="match status" value="1"/>
</dbReference>
<dbReference type="AlphaFoldDB" id="A0ABD0SQ24"/>
<evidence type="ECO:0000256" key="3">
    <source>
        <dbReference type="PROSITE-ProRule" id="PRU00497"/>
    </source>
</evidence>
<evidence type="ECO:0000256" key="4">
    <source>
        <dbReference type="SAM" id="MobiDB-lite"/>
    </source>
</evidence>
<proteinExistence type="predicted"/>